<sequence>MRFYKQGYVMRLLFIIGCIASVIALSGCAAKKQKPSGVFVSTKCDMVCSNTECNQVCTQVEGTLK</sequence>
<dbReference type="Proteomes" id="UP000029870">
    <property type="component" value="Unassembled WGS sequence"/>
</dbReference>
<dbReference type="AlphaFoldDB" id="A0A4V6I6A3"/>
<evidence type="ECO:0000313" key="2">
    <source>
        <dbReference type="EMBL" id="TLE11989.1"/>
    </source>
</evidence>
<gene>
    <name evidence="1" type="ORF">LS77_002775</name>
    <name evidence="2" type="ORF">LS79_000910</name>
</gene>
<comment type="caution">
    <text evidence="2">The sequence shown here is derived from an EMBL/GenBank/DDBJ whole genome shotgun (WGS) entry which is preliminary data.</text>
</comment>
<evidence type="ECO:0000313" key="4">
    <source>
        <dbReference type="Proteomes" id="UP000029870"/>
    </source>
</evidence>
<dbReference type="PROSITE" id="PS51257">
    <property type="entry name" value="PROKAR_LIPOPROTEIN"/>
    <property type="match status" value="1"/>
</dbReference>
<evidence type="ECO:0000313" key="3">
    <source>
        <dbReference type="Proteomes" id="UP000029857"/>
    </source>
</evidence>
<organism evidence="2 3">
    <name type="scientific">Helicobacter bilis</name>
    <dbReference type="NCBI Taxonomy" id="37372"/>
    <lineage>
        <taxon>Bacteria</taxon>
        <taxon>Pseudomonadati</taxon>
        <taxon>Campylobacterota</taxon>
        <taxon>Epsilonproteobacteria</taxon>
        <taxon>Campylobacterales</taxon>
        <taxon>Helicobacteraceae</taxon>
        <taxon>Helicobacter</taxon>
    </lineage>
</organism>
<name>A0A4V6I6A3_9HELI</name>
<evidence type="ECO:0008006" key="5">
    <source>
        <dbReference type="Google" id="ProtNLM"/>
    </source>
</evidence>
<dbReference type="EMBL" id="JRPH02000006">
    <property type="protein sequence ID" value="TLE05663.1"/>
    <property type="molecule type" value="Genomic_DNA"/>
</dbReference>
<accession>A0A4V6I6A3</accession>
<reference evidence="2" key="2">
    <citation type="submission" date="2018-04" db="EMBL/GenBank/DDBJ databases">
        <authorList>
            <person name="Sheh A."/>
            <person name="Shen Z."/>
            <person name="Mannion A.J."/>
            <person name="Fox J.G."/>
        </authorList>
    </citation>
    <scope>NUCLEOTIDE SEQUENCE</scope>
    <source>
        <strain evidence="2">ATCC 49320</strain>
        <strain evidence="1">Missouri</strain>
    </source>
</reference>
<proteinExistence type="predicted"/>
<protein>
    <recommendedName>
        <fullName evidence="5">Lipoprotein</fullName>
    </recommendedName>
</protein>
<dbReference type="Proteomes" id="UP000029857">
    <property type="component" value="Unassembled WGS sequence"/>
</dbReference>
<dbReference type="EMBL" id="JRPJ02000002">
    <property type="protein sequence ID" value="TLE11989.1"/>
    <property type="molecule type" value="Genomic_DNA"/>
</dbReference>
<reference evidence="3 4" key="1">
    <citation type="journal article" date="2014" name="Genome Announc.">
        <title>Draft genome sequences of eight enterohepatic helicobacter species isolated from both laboratory and wild rodents.</title>
        <authorList>
            <person name="Sheh A."/>
            <person name="Shen Z."/>
            <person name="Fox J.G."/>
        </authorList>
    </citation>
    <scope>NUCLEOTIDE SEQUENCE [LARGE SCALE GENOMIC DNA]</scope>
    <source>
        <strain evidence="2 3">ATCC 49320</strain>
        <strain evidence="1 4">Missouri</strain>
    </source>
</reference>
<evidence type="ECO:0000313" key="1">
    <source>
        <dbReference type="EMBL" id="TLE05663.1"/>
    </source>
</evidence>